<organism evidence="1 2">
    <name type="scientific">Fusarium pseudoanthophilum</name>
    <dbReference type="NCBI Taxonomy" id="48495"/>
    <lineage>
        <taxon>Eukaryota</taxon>
        <taxon>Fungi</taxon>
        <taxon>Dikarya</taxon>
        <taxon>Ascomycota</taxon>
        <taxon>Pezizomycotina</taxon>
        <taxon>Sordariomycetes</taxon>
        <taxon>Hypocreomycetidae</taxon>
        <taxon>Hypocreales</taxon>
        <taxon>Nectriaceae</taxon>
        <taxon>Fusarium</taxon>
        <taxon>Fusarium fujikuroi species complex</taxon>
    </lineage>
</organism>
<gene>
    <name evidence="1" type="ORF">FPANT_12032</name>
</gene>
<proteinExistence type="predicted"/>
<dbReference type="EMBL" id="JAAOAR010000768">
    <property type="protein sequence ID" value="KAF5573940.1"/>
    <property type="molecule type" value="Genomic_DNA"/>
</dbReference>
<evidence type="ECO:0000313" key="1">
    <source>
        <dbReference type="EMBL" id="KAF5573940.1"/>
    </source>
</evidence>
<keyword evidence="2" id="KW-1185">Reference proteome</keyword>
<protein>
    <submittedName>
        <fullName evidence="1">Uncharacterized protein</fullName>
    </submittedName>
</protein>
<accession>A0A8H5NS09</accession>
<name>A0A8H5NS09_9HYPO</name>
<dbReference type="AlphaFoldDB" id="A0A8H5NS09"/>
<evidence type="ECO:0000313" key="2">
    <source>
        <dbReference type="Proteomes" id="UP000544095"/>
    </source>
</evidence>
<comment type="caution">
    <text evidence="1">The sequence shown here is derived from an EMBL/GenBank/DDBJ whole genome shotgun (WGS) entry which is preliminary data.</text>
</comment>
<dbReference type="Proteomes" id="UP000544095">
    <property type="component" value="Unassembled WGS sequence"/>
</dbReference>
<sequence>MAQTSPPTTDVGFVQQGQVDWIAFGKTAVSMTLDILARFQAAGVQELTYAGVMQLTTRFKLPALGRQRIWDAVQSLRVVSGASNILYFGFGHRSFLRFLSESVSGLKCIALCSCLGEIYSEDIAARVLAALWKELDYPENFEPSLHQFKALAKACGGALATSPFPEVAGRLHGPIADGSGRLECSDPADIARALNGLFEISMGLRQSITVMGNSNCSFIAAVAYWLFNFDIYVEDADGQLLFSSSLSNRPLSSSTAQVHVKYVKNQTPQPQIVVSQSTYVLDDASDILRYTTDMDTLLIRRRAPWNKCLGIAFGQSFHELRDCRTALGRLFGGVARISLALAEGEADVAGFDRELYREFDETSYGRGFIGSVEGLFPELAELKLRPDMEAGLLESAQRAKLSIEESILSLKRVCQCQRCYTDRGTQRCLLRTAATLVKLVKIISSVQFESNHKLDPTPEGLKSLENDFWVAREIIPDDFIYVDGQQTQRDNSISSIMHDLASVFTGYGTSPHTDSSGTAGCTAISQSGICIFIEGLISMTAKAELLRRIHVMPGHIARTDPAYKNAAFRQYDIIRDIENRAGSLDTLTTITTTPGWLESAVDENYVLRKEDMTPILVEASSASQLYLMYRISHNSNDVIIRPGILTHSVLRLTGLIPCNKVGCASEYDRSASLYTVKSGWFKDV</sequence>
<reference evidence="1 2" key="1">
    <citation type="submission" date="2020-05" db="EMBL/GenBank/DDBJ databases">
        <title>Identification and distribution of gene clusters putatively required for synthesis of sphingolipid metabolism inhibitors in phylogenetically diverse species of the filamentous fungus Fusarium.</title>
        <authorList>
            <person name="Kim H.-S."/>
            <person name="Busman M."/>
            <person name="Brown D.W."/>
            <person name="Divon H."/>
            <person name="Uhlig S."/>
            <person name="Proctor R.H."/>
        </authorList>
    </citation>
    <scope>NUCLEOTIDE SEQUENCE [LARGE SCALE GENOMIC DNA]</scope>
    <source>
        <strain evidence="1 2">NRRL 25211</strain>
    </source>
</reference>